<dbReference type="PRINTS" id="PR00035">
    <property type="entry name" value="HTHGNTR"/>
</dbReference>
<evidence type="ECO:0000256" key="1">
    <source>
        <dbReference type="ARBA" id="ARBA00023015"/>
    </source>
</evidence>
<keyword evidence="3" id="KW-0804">Transcription</keyword>
<dbReference type="PANTHER" id="PTHR43537">
    <property type="entry name" value="TRANSCRIPTIONAL REGULATOR, GNTR FAMILY"/>
    <property type="match status" value="1"/>
</dbReference>
<dbReference type="SUPFAM" id="SSF46785">
    <property type="entry name" value="Winged helix' DNA-binding domain"/>
    <property type="match status" value="1"/>
</dbReference>
<organism evidence="5 6">
    <name type="scientific">Nocardioides humilatus</name>
    <dbReference type="NCBI Taxonomy" id="2607660"/>
    <lineage>
        <taxon>Bacteria</taxon>
        <taxon>Bacillati</taxon>
        <taxon>Actinomycetota</taxon>
        <taxon>Actinomycetes</taxon>
        <taxon>Propionibacteriales</taxon>
        <taxon>Nocardioidaceae</taxon>
        <taxon>Nocardioides</taxon>
    </lineage>
</organism>
<dbReference type="CDD" id="cd07377">
    <property type="entry name" value="WHTH_GntR"/>
    <property type="match status" value="1"/>
</dbReference>
<comment type="caution">
    <text evidence="5">The sequence shown here is derived from an EMBL/GenBank/DDBJ whole genome shotgun (WGS) entry which is preliminary data.</text>
</comment>
<dbReference type="Pfam" id="PF00392">
    <property type="entry name" value="GntR"/>
    <property type="match status" value="1"/>
</dbReference>
<dbReference type="InterPro" id="IPR036388">
    <property type="entry name" value="WH-like_DNA-bd_sf"/>
</dbReference>
<feature type="domain" description="HTH gntR-type" evidence="4">
    <location>
        <begin position="9"/>
        <end position="77"/>
    </location>
</feature>
<gene>
    <name evidence="5" type="ORF">F0U44_21090</name>
</gene>
<dbReference type="Gene3D" id="1.20.120.530">
    <property type="entry name" value="GntR ligand-binding domain-like"/>
    <property type="match status" value="1"/>
</dbReference>
<dbReference type="Proteomes" id="UP000325003">
    <property type="component" value="Unassembled WGS sequence"/>
</dbReference>
<protein>
    <submittedName>
        <fullName evidence="5">FadR family transcriptional regulator</fullName>
    </submittedName>
</protein>
<keyword evidence="2" id="KW-0238">DNA-binding</keyword>
<dbReference type="SMART" id="SM00345">
    <property type="entry name" value="HTH_GNTR"/>
    <property type="match status" value="1"/>
</dbReference>
<dbReference type="Gene3D" id="1.10.10.10">
    <property type="entry name" value="Winged helix-like DNA-binding domain superfamily/Winged helix DNA-binding domain"/>
    <property type="match status" value="1"/>
</dbReference>
<dbReference type="InterPro" id="IPR011711">
    <property type="entry name" value="GntR_C"/>
</dbReference>
<keyword evidence="6" id="KW-1185">Reference proteome</keyword>
<dbReference type="SMART" id="SM00895">
    <property type="entry name" value="FCD"/>
    <property type="match status" value="1"/>
</dbReference>
<reference evidence="5 6" key="1">
    <citation type="submission" date="2019-09" db="EMBL/GenBank/DDBJ databases">
        <title>Nocardioides panacisoli sp. nov., isolated from the soil of a ginseng field.</title>
        <authorList>
            <person name="Cho C."/>
        </authorList>
    </citation>
    <scope>NUCLEOTIDE SEQUENCE [LARGE SCALE GENOMIC DNA]</scope>
    <source>
        <strain evidence="5 6">BN130099</strain>
    </source>
</reference>
<dbReference type="SUPFAM" id="SSF48008">
    <property type="entry name" value="GntR ligand-binding domain-like"/>
    <property type="match status" value="1"/>
</dbReference>
<evidence type="ECO:0000256" key="3">
    <source>
        <dbReference type="ARBA" id="ARBA00023163"/>
    </source>
</evidence>
<sequence length="238" mass="25542">MDITPVTRTAVSDVVFGQLVAEILSGRLAAEEALPGERELAERFGVNRHAIREALKRVQQSGLVRISQGGKTRVLDWRANAGLDTLSQLVSAGALPPLQILRDIAEMRRSVAADAARLCAERASDEQRAAVLAAAESYPTDSASIADTFGPDMDFWTAVIEGTGNVAYRLGLNTLVAGFTEVGWQTVVDLGLGEEYVDRDAHIDLARLIVDRDAAGAHRLAEELLGRTVARIAAAIKE</sequence>
<proteinExistence type="predicted"/>
<evidence type="ECO:0000313" key="5">
    <source>
        <dbReference type="EMBL" id="KAA1415481.1"/>
    </source>
</evidence>
<dbReference type="PANTHER" id="PTHR43537:SF24">
    <property type="entry name" value="GLUCONATE OPERON TRANSCRIPTIONAL REPRESSOR"/>
    <property type="match status" value="1"/>
</dbReference>
<dbReference type="Pfam" id="PF07729">
    <property type="entry name" value="FCD"/>
    <property type="match status" value="1"/>
</dbReference>
<reference evidence="5 6" key="2">
    <citation type="submission" date="2019-09" db="EMBL/GenBank/DDBJ databases">
        <authorList>
            <person name="Jin C."/>
        </authorList>
    </citation>
    <scope>NUCLEOTIDE SEQUENCE [LARGE SCALE GENOMIC DNA]</scope>
    <source>
        <strain evidence="5 6">BN130099</strain>
    </source>
</reference>
<evidence type="ECO:0000259" key="4">
    <source>
        <dbReference type="PROSITE" id="PS50949"/>
    </source>
</evidence>
<dbReference type="InterPro" id="IPR008920">
    <property type="entry name" value="TF_FadR/GntR_C"/>
</dbReference>
<dbReference type="GO" id="GO:0003700">
    <property type="term" value="F:DNA-binding transcription factor activity"/>
    <property type="evidence" value="ECO:0007669"/>
    <property type="project" value="InterPro"/>
</dbReference>
<name>A0A5B1L467_9ACTN</name>
<dbReference type="EMBL" id="VUJV01000009">
    <property type="protein sequence ID" value="KAA1415481.1"/>
    <property type="molecule type" value="Genomic_DNA"/>
</dbReference>
<accession>A0A5B1L467</accession>
<keyword evidence="1" id="KW-0805">Transcription regulation</keyword>
<evidence type="ECO:0000313" key="6">
    <source>
        <dbReference type="Proteomes" id="UP000325003"/>
    </source>
</evidence>
<dbReference type="InterPro" id="IPR036390">
    <property type="entry name" value="WH_DNA-bd_sf"/>
</dbReference>
<dbReference type="AlphaFoldDB" id="A0A5B1L467"/>
<dbReference type="PROSITE" id="PS50949">
    <property type="entry name" value="HTH_GNTR"/>
    <property type="match status" value="1"/>
</dbReference>
<dbReference type="RefSeq" id="WP_149730355.1">
    <property type="nucleotide sequence ID" value="NZ_VUJV01000009.1"/>
</dbReference>
<dbReference type="GO" id="GO:0003677">
    <property type="term" value="F:DNA binding"/>
    <property type="evidence" value="ECO:0007669"/>
    <property type="project" value="UniProtKB-KW"/>
</dbReference>
<evidence type="ECO:0000256" key="2">
    <source>
        <dbReference type="ARBA" id="ARBA00023125"/>
    </source>
</evidence>
<dbReference type="InterPro" id="IPR000524">
    <property type="entry name" value="Tscrpt_reg_HTH_GntR"/>
</dbReference>